<keyword evidence="4" id="KW-1185">Reference proteome</keyword>
<feature type="signal peptide" evidence="1">
    <location>
        <begin position="1"/>
        <end position="17"/>
    </location>
</feature>
<feature type="domain" description="FAS1" evidence="2">
    <location>
        <begin position="25"/>
        <end position="230"/>
    </location>
</feature>
<dbReference type="InterPro" id="IPR036378">
    <property type="entry name" value="FAS1_dom_sf"/>
</dbReference>
<keyword evidence="1" id="KW-0732">Signal</keyword>
<dbReference type="GO" id="GO:0005615">
    <property type="term" value="C:extracellular space"/>
    <property type="evidence" value="ECO:0007669"/>
    <property type="project" value="TreeGrafter"/>
</dbReference>
<dbReference type="PROSITE" id="PS50213">
    <property type="entry name" value="FAS1"/>
    <property type="match status" value="2"/>
</dbReference>
<protein>
    <submittedName>
        <fullName evidence="3">FAS1 domain-containing protein</fullName>
    </submittedName>
</protein>
<comment type="caution">
    <text evidence="3">The sequence shown here is derived from an EMBL/GenBank/DDBJ whole genome shotgun (WGS) entry which is preliminary data.</text>
</comment>
<evidence type="ECO:0000313" key="3">
    <source>
        <dbReference type="EMBL" id="ORX57019.1"/>
    </source>
</evidence>
<reference evidence="3 4" key="1">
    <citation type="submission" date="2016-07" db="EMBL/GenBank/DDBJ databases">
        <title>Pervasive Adenine N6-methylation of Active Genes in Fungi.</title>
        <authorList>
            <consortium name="DOE Joint Genome Institute"/>
            <person name="Mondo S.J."/>
            <person name="Dannebaum R.O."/>
            <person name="Kuo R.C."/>
            <person name="Labutti K."/>
            <person name="Haridas S."/>
            <person name="Kuo A."/>
            <person name="Salamov A."/>
            <person name="Ahrendt S.R."/>
            <person name="Lipzen A."/>
            <person name="Sullivan W."/>
            <person name="Andreopoulos W.B."/>
            <person name="Clum A."/>
            <person name="Lindquist E."/>
            <person name="Daum C."/>
            <person name="Ramamoorthy G.K."/>
            <person name="Gryganskyi A."/>
            <person name="Culley D."/>
            <person name="Magnuson J.K."/>
            <person name="James T.Y."/>
            <person name="O'Malley M.A."/>
            <person name="Stajich J.E."/>
            <person name="Spatafora J.W."/>
            <person name="Visel A."/>
            <person name="Grigoriev I.V."/>
        </authorList>
    </citation>
    <scope>NUCLEOTIDE SEQUENCE [LARGE SCALE GENOMIC DNA]</scope>
    <source>
        <strain evidence="3 4">NRRL 3301</strain>
    </source>
</reference>
<feature type="chain" id="PRO_5010890141" evidence="1">
    <location>
        <begin position="18"/>
        <end position="390"/>
    </location>
</feature>
<evidence type="ECO:0000259" key="2">
    <source>
        <dbReference type="PROSITE" id="PS50213"/>
    </source>
</evidence>
<dbReference type="PANTHER" id="PTHR10900">
    <property type="entry name" value="PERIOSTIN-RELATED"/>
    <property type="match status" value="1"/>
</dbReference>
<dbReference type="AlphaFoldDB" id="A0A1X2GM56"/>
<dbReference type="InterPro" id="IPR050904">
    <property type="entry name" value="Adhesion/Biosynth-related"/>
</dbReference>
<organism evidence="3 4">
    <name type="scientific">Hesseltinella vesiculosa</name>
    <dbReference type="NCBI Taxonomy" id="101127"/>
    <lineage>
        <taxon>Eukaryota</taxon>
        <taxon>Fungi</taxon>
        <taxon>Fungi incertae sedis</taxon>
        <taxon>Mucoromycota</taxon>
        <taxon>Mucoromycotina</taxon>
        <taxon>Mucoromycetes</taxon>
        <taxon>Mucorales</taxon>
        <taxon>Cunninghamellaceae</taxon>
        <taxon>Hesseltinella</taxon>
    </lineage>
</organism>
<accession>A0A1X2GM56</accession>
<dbReference type="SMART" id="SM00554">
    <property type="entry name" value="FAS1"/>
    <property type="match status" value="2"/>
</dbReference>
<dbReference type="Pfam" id="PF02469">
    <property type="entry name" value="Fasciclin"/>
    <property type="match status" value="3"/>
</dbReference>
<feature type="domain" description="FAS1" evidence="2">
    <location>
        <begin position="233"/>
        <end position="362"/>
    </location>
</feature>
<dbReference type="Gene3D" id="2.30.180.10">
    <property type="entry name" value="FAS1 domain"/>
    <property type="match status" value="2"/>
</dbReference>
<sequence length="390" mass="41626">MLINAWTILLAVPLVACQQQSQSNSSTIFDVLQAGVRTQSLANFLSSQPAFQLIVDMLKSPGNLTVFAPSNSALHRFENTVASQLSGQPLTGSTMIYNHSVVDIIKYHMVNQPVFLAQDLNRTLVLNTLDNNQSSQYFPFGAPLIVLNTNAKQSYNETGQINTTTPAGDSISNWGSKIQRYRGSLASPKKILRSASVPVYSVTNGVTNATISQYDITASNGVIHIIDDVLLPPGNVLEVLNKVGADMIGQMITSNPDLAGEFDAISNVTIFAPTDAGVCTVCINALGSTSLPGLIMNHVVHGIYYSTNFTDNSTASLVTFDNNTIPVGTNSTGSIILNNTVTIIRPDILFSGGVIHLVDRTFEPPGNMTANITAPLPLPPSSNITDTDNS</sequence>
<dbReference type="SUPFAM" id="SSF82153">
    <property type="entry name" value="FAS1 domain"/>
    <property type="match status" value="2"/>
</dbReference>
<dbReference type="OrthoDB" id="286301at2759"/>
<gene>
    <name evidence="3" type="ORF">DM01DRAFT_1406448</name>
</gene>
<name>A0A1X2GM56_9FUNG</name>
<dbReference type="EMBL" id="MCGT01000009">
    <property type="protein sequence ID" value="ORX57019.1"/>
    <property type="molecule type" value="Genomic_DNA"/>
</dbReference>
<dbReference type="PANTHER" id="PTHR10900:SF77">
    <property type="entry name" value="FI19380P1"/>
    <property type="match status" value="1"/>
</dbReference>
<evidence type="ECO:0000313" key="4">
    <source>
        <dbReference type="Proteomes" id="UP000242146"/>
    </source>
</evidence>
<dbReference type="Proteomes" id="UP000242146">
    <property type="component" value="Unassembled WGS sequence"/>
</dbReference>
<evidence type="ECO:0000256" key="1">
    <source>
        <dbReference type="SAM" id="SignalP"/>
    </source>
</evidence>
<dbReference type="InterPro" id="IPR000782">
    <property type="entry name" value="FAS1_domain"/>
</dbReference>
<proteinExistence type="predicted"/>
<dbReference type="STRING" id="101127.A0A1X2GM56"/>